<organism evidence="2 3">
    <name type="scientific">Ostreococcus tauri</name>
    <name type="common">Marine green alga</name>
    <dbReference type="NCBI Taxonomy" id="70448"/>
    <lineage>
        <taxon>Eukaryota</taxon>
        <taxon>Viridiplantae</taxon>
        <taxon>Chlorophyta</taxon>
        <taxon>Mamiellophyceae</taxon>
        <taxon>Mamiellales</taxon>
        <taxon>Bathycoccaceae</taxon>
        <taxon>Ostreococcus</taxon>
    </lineage>
</organism>
<evidence type="ECO:0000256" key="1">
    <source>
        <dbReference type="SAM" id="Phobius"/>
    </source>
</evidence>
<keyword evidence="1" id="KW-0812">Transmembrane</keyword>
<reference evidence="2 3" key="2">
    <citation type="journal article" date="2014" name="BMC Genomics">
        <title>An improved genome of the model marine alga Ostreococcus tauri unfolds by assessing Illumina de novo assemblies.</title>
        <authorList>
            <person name="Blanc-Mathieu R."/>
            <person name="Verhelst B."/>
            <person name="Derelle E."/>
            <person name="Rombauts S."/>
            <person name="Bouget F.Y."/>
            <person name="Carre I."/>
            <person name="Chateau A."/>
            <person name="Eyre-Walker A."/>
            <person name="Grimsley N."/>
            <person name="Moreau H."/>
            <person name="Piegu B."/>
            <person name="Rivals E."/>
            <person name="Schackwitz W."/>
            <person name="Van de Peer Y."/>
            <person name="Piganeau G."/>
        </authorList>
    </citation>
    <scope>NUCLEOTIDE SEQUENCE [LARGE SCALE GENOMIC DNA]</scope>
    <source>
        <strain evidence="3">OTTH 0595 / CCAP 157/2 / RCC745</strain>
    </source>
</reference>
<evidence type="ECO:0000313" key="2">
    <source>
        <dbReference type="EMBL" id="CEF98391.1"/>
    </source>
</evidence>
<accession>A0A090M2I5</accession>
<dbReference type="GeneID" id="9835405"/>
<protein>
    <submittedName>
        <fullName evidence="2">Unnamed product</fullName>
    </submittedName>
</protein>
<proteinExistence type="predicted"/>
<dbReference type="EMBL" id="CAID01000006">
    <property type="protein sequence ID" value="CEF98391.1"/>
    <property type="molecule type" value="Genomic_DNA"/>
</dbReference>
<dbReference type="KEGG" id="ota:OT_ostta06g02680"/>
<evidence type="ECO:0000313" key="3">
    <source>
        <dbReference type="Proteomes" id="UP000009170"/>
    </source>
</evidence>
<keyword evidence="1" id="KW-0472">Membrane</keyword>
<feature type="transmembrane region" description="Helical" evidence="1">
    <location>
        <begin position="116"/>
        <end position="137"/>
    </location>
</feature>
<gene>
    <name evidence="2" type="ORF">OT_ostta06g02680</name>
</gene>
<reference evidence="3" key="1">
    <citation type="journal article" date="2006" name="Proc. Natl. Acad. Sci. U.S.A.">
        <title>Genome analysis of the smallest free-living eukaryote Ostreococcus tauri unveils many unique features.</title>
        <authorList>
            <person name="Derelle E."/>
            <person name="Ferraz C."/>
            <person name="Rombauts S."/>
            <person name="Rouze P."/>
            <person name="Worden A.Z."/>
            <person name="Robbens S."/>
            <person name="Partensky F."/>
            <person name="Degroeve S."/>
            <person name="Echeynie S."/>
            <person name="Cooke R."/>
            <person name="Saeys Y."/>
            <person name="Wuyts J."/>
            <person name="Jabbari K."/>
            <person name="Bowler C."/>
            <person name="Panaud O."/>
            <person name="Piegu B."/>
            <person name="Ball S.G."/>
            <person name="Ral J.-P."/>
            <person name="Bouget F.-Y."/>
            <person name="Piganeau G."/>
            <person name="De Baets B."/>
            <person name="Picard A."/>
            <person name="Delseny M."/>
            <person name="Demaille J."/>
            <person name="Van de Peer Y."/>
            <person name="Moreau H."/>
        </authorList>
    </citation>
    <scope>NUCLEOTIDE SEQUENCE [LARGE SCALE GENOMIC DNA]</scope>
    <source>
        <strain evidence="3">OTTH 0595 / CCAP 157/2 / RCC745</strain>
    </source>
</reference>
<comment type="caution">
    <text evidence="2">The sequence shown here is derived from an EMBL/GenBank/DDBJ whole genome shotgun (WGS) entry which is preliminary data.</text>
</comment>
<name>A0A090M2I5_OSTTA</name>
<sequence length="183" mass="19226">MTSSGRSTTTTTTTCRARCSRDARIEDASVRTDARAWTTATALAVVLTLGGAGDARAAPEGVFDVAANARAGLERLEEIPVVGALVKDEEIAVEAVRDGRTAGEKLDLFLEKEPPIAVALVAMLLVNGSFGLVYTLFVRETSVGPGGEFGKAVVAVRQSVVKGIFAFFNSALGRYTTKDSRDA</sequence>
<dbReference type="Proteomes" id="UP000009170">
    <property type="component" value="Unassembled WGS sequence"/>
</dbReference>
<dbReference type="InParanoid" id="A0A090M2I5"/>
<keyword evidence="1" id="KW-1133">Transmembrane helix</keyword>
<keyword evidence="3" id="KW-1185">Reference proteome</keyword>
<dbReference type="RefSeq" id="XP_003079902.2">
    <property type="nucleotide sequence ID" value="XM_003079854.2"/>
</dbReference>
<dbReference type="OrthoDB" id="498660at2759"/>
<dbReference type="AlphaFoldDB" id="A0A090M2I5"/>